<evidence type="ECO:0000313" key="3">
    <source>
        <dbReference type="EMBL" id="CUQ76465.1"/>
    </source>
</evidence>
<keyword evidence="2" id="KW-1133">Transmembrane helix</keyword>
<dbReference type="AlphaFoldDB" id="A0A174YMY4"/>
<dbReference type="EMBL" id="CZBU01000002">
    <property type="protein sequence ID" value="CUQ76465.1"/>
    <property type="molecule type" value="Genomic_DNA"/>
</dbReference>
<evidence type="ECO:0000313" key="4">
    <source>
        <dbReference type="Proteomes" id="UP000095621"/>
    </source>
</evidence>
<feature type="transmembrane region" description="Helical" evidence="2">
    <location>
        <begin position="132"/>
        <end position="153"/>
    </location>
</feature>
<keyword evidence="2" id="KW-0812">Transmembrane</keyword>
<reference evidence="3 4" key="1">
    <citation type="submission" date="2015-09" db="EMBL/GenBank/DDBJ databases">
        <authorList>
            <consortium name="Pathogen Informatics"/>
        </authorList>
    </citation>
    <scope>NUCLEOTIDE SEQUENCE [LARGE SCALE GENOMIC DNA]</scope>
    <source>
        <strain evidence="3 4">2789STDY5834875</strain>
    </source>
</reference>
<evidence type="ECO:0000256" key="1">
    <source>
        <dbReference type="SAM" id="MobiDB-lite"/>
    </source>
</evidence>
<keyword evidence="2" id="KW-0472">Membrane</keyword>
<sequence>MSDNKNVNNKEKGFVVGGYTFKTKQEAQEAKDEMNAIKYLSGKTDSKDPKQVYVLYNKIIDRQLFYTSIGLNYLKNLQQFLYNSPDIPDDKIKPIPVKSETQIAIDRRRERNEHRSELHTLSIQVAKYKNNFMRIMIVNVFLVIALIAMFFILKTGSNSNVINYEVNVQNKYSSWQTELESKEAKLKEKEKELNSREAELESKQSLKSSSQQATK</sequence>
<accession>A0A174YMY4</accession>
<gene>
    <name evidence="3" type="ORF">ERS852490_01069</name>
</gene>
<protein>
    <submittedName>
        <fullName evidence="3">Uncharacterized protein</fullName>
    </submittedName>
</protein>
<feature type="compositionally biased region" description="Basic and acidic residues" evidence="1">
    <location>
        <begin position="186"/>
        <end position="204"/>
    </location>
</feature>
<proteinExistence type="predicted"/>
<evidence type="ECO:0000256" key="2">
    <source>
        <dbReference type="SAM" id="Phobius"/>
    </source>
</evidence>
<dbReference type="Proteomes" id="UP000095621">
    <property type="component" value="Unassembled WGS sequence"/>
</dbReference>
<feature type="compositionally biased region" description="Low complexity" evidence="1">
    <location>
        <begin position="205"/>
        <end position="215"/>
    </location>
</feature>
<feature type="region of interest" description="Disordered" evidence="1">
    <location>
        <begin position="186"/>
        <end position="215"/>
    </location>
</feature>
<organism evidence="3 4">
    <name type="scientific">Lachnospira eligens</name>
    <dbReference type="NCBI Taxonomy" id="39485"/>
    <lineage>
        <taxon>Bacteria</taxon>
        <taxon>Bacillati</taxon>
        <taxon>Bacillota</taxon>
        <taxon>Clostridia</taxon>
        <taxon>Lachnospirales</taxon>
        <taxon>Lachnospiraceae</taxon>
        <taxon>Lachnospira</taxon>
    </lineage>
</organism>
<dbReference type="OrthoDB" id="2067629at2"/>
<name>A0A174YMY4_9FIRM</name>
<dbReference type="RefSeq" id="WP_055215138.1">
    <property type="nucleotide sequence ID" value="NZ_CZBU01000002.1"/>
</dbReference>